<organism evidence="7 8">
    <name type="scientific">Gemmata obscuriglobus</name>
    <dbReference type="NCBI Taxonomy" id="114"/>
    <lineage>
        <taxon>Bacteria</taxon>
        <taxon>Pseudomonadati</taxon>
        <taxon>Planctomycetota</taxon>
        <taxon>Planctomycetia</taxon>
        <taxon>Gemmatales</taxon>
        <taxon>Gemmataceae</taxon>
        <taxon>Gemmata</taxon>
    </lineage>
</organism>
<keyword evidence="1" id="KW-0805">Transcription regulation</keyword>
<keyword evidence="2 7" id="KW-0238">DNA-binding</keyword>
<feature type="domain" description="Response regulatory" evidence="6">
    <location>
        <begin position="8"/>
        <end position="122"/>
    </location>
</feature>
<gene>
    <name evidence="7" type="ORF">C1280_13060</name>
</gene>
<protein>
    <submittedName>
        <fullName evidence="7">DNA-binding response regulator</fullName>
    </submittedName>
</protein>
<evidence type="ECO:0000256" key="2">
    <source>
        <dbReference type="ARBA" id="ARBA00023125"/>
    </source>
</evidence>
<dbReference type="PANTHER" id="PTHR44688:SF16">
    <property type="entry name" value="DNA-BINDING TRANSCRIPTIONAL ACTIVATOR DEVR_DOSR"/>
    <property type="match status" value="1"/>
</dbReference>
<reference evidence="7 8" key="1">
    <citation type="submission" date="2018-01" db="EMBL/GenBank/DDBJ databases">
        <title>G. obscuriglobus.</title>
        <authorList>
            <person name="Franke J."/>
            <person name="Blomberg W."/>
            <person name="Selmecki A."/>
        </authorList>
    </citation>
    <scope>NUCLEOTIDE SEQUENCE [LARGE SCALE GENOMIC DNA]</scope>
    <source>
        <strain evidence="7 8">DSM 5831</strain>
    </source>
</reference>
<dbReference type="SUPFAM" id="SSF46894">
    <property type="entry name" value="C-terminal effector domain of the bipartite response regulators"/>
    <property type="match status" value="1"/>
</dbReference>
<keyword evidence="8" id="KW-1185">Reference proteome</keyword>
<evidence type="ECO:0000313" key="8">
    <source>
        <dbReference type="Proteomes" id="UP000245802"/>
    </source>
</evidence>
<dbReference type="CDD" id="cd06170">
    <property type="entry name" value="LuxR_C_like"/>
    <property type="match status" value="1"/>
</dbReference>
<evidence type="ECO:0000256" key="3">
    <source>
        <dbReference type="ARBA" id="ARBA00023163"/>
    </source>
</evidence>
<dbReference type="PANTHER" id="PTHR44688">
    <property type="entry name" value="DNA-BINDING TRANSCRIPTIONAL ACTIVATOR DEVR_DOSR"/>
    <property type="match status" value="1"/>
</dbReference>
<dbReference type="AlphaFoldDB" id="A0A2Z3GVT1"/>
<dbReference type="InterPro" id="IPR011006">
    <property type="entry name" value="CheY-like_superfamily"/>
</dbReference>
<keyword evidence="3" id="KW-0804">Transcription</keyword>
<feature type="domain" description="HTH luxR-type" evidence="5">
    <location>
        <begin position="138"/>
        <end position="203"/>
    </location>
</feature>
<dbReference type="PROSITE" id="PS50043">
    <property type="entry name" value="HTH_LUXR_2"/>
    <property type="match status" value="1"/>
</dbReference>
<sequence length="204" mass="22242">MSAPPPATIFVVDDDPNVRNSLSWLFASVNLPVQSFNSGEEFLREVGTEQPGCAILDLRMPGLSGLAVLEQLATREIGPAVVLTTGFGSVPTTARAMRSGAVHVLEKPYDDQEMLDTVHEALRLDAEKRTLRAQRIAIQARLTALTAREREVLDLVVSGKANKVIARELAVSEKSVEFHRGNMMRKLKVDNVAELVRLVLTSGA</sequence>
<accession>A0A2Z3GVT1</accession>
<proteinExistence type="predicted"/>
<dbReference type="Gene3D" id="3.40.50.2300">
    <property type="match status" value="1"/>
</dbReference>
<feature type="modified residue" description="4-aspartylphosphate" evidence="4">
    <location>
        <position position="57"/>
    </location>
</feature>
<dbReference type="InterPro" id="IPR001789">
    <property type="entry name" value="Sig_transdc_resp-reg_receiver"/>
</dbReference>
<dbReference type="InterPro" id="IPR036388">
    <property type="entry name" value="WH-like_DNA-bd_sf"/>
</dbReference>
<evidence type="ECO:0000256" key="4">
    <source>
        <dbReference type="PROSITE-ProRule" id="PRU00169"/>
    </source>
</evidence>
<dbReference type="PROSITE" id="PS50110">
    <property type="entry name" value="RESPONSE_REGULATORY"/>
    <property type="match status" value="1"/>
</dbReference>
<dbReference type="PROSITE" id="PS00622">
    <property type="entry name" value="HTH_LUXR_1"/>
    <property type="match status" value="1"/>
</dbReference>
<dbReference type="Proteomes" id="UP000245802">
    <property type="component" value="Chromosome"/>
</dbReference>
<dbReference type="Gene3D" id="1.10.10.10">
    <property type="entry name" value="Winged helix-like DNA-binding domain superfamily/Winged helix DNA-binding domain"/>
    <property type="match status" value="1"/>
</dbReference>
<evidence type="ECO:0000259" key="6">
    <source>
        <dbReference type="PROSITE" id="PS50110"/>
    </source>
</evidence>
<dbReference type="InterPro" id="IPR000792">
    <property type="entry name" value="Tscrpt_reg_LuxR_C"/>
</dbReference>
<dbReference type="SMART" id="SM00421">
    <property type="entry name" value="HTH_LUXR"/>
    <property type="match status" value="1"/>
</dbReference>
<name>A0A2Z3GVT1_9BACT</name>
<evidence type="ECO:0000313" key="7">
    <source>
        <dbReference type="EMBL" id="AWM37833.1"/>
    </source>
</evidence>
<dbReference type="KEGG" id="gog:C1280_13060"/>
<dbReference type="SMART" id="SM00448">
    <property type="entry name" value="REC"/>
    <property type="match status" value="1"/>
</dbReference>
<evidence type="ECO:0000259" key="5">
    <source>
        <dbReference type="PROSITE" id="PS50043"/>
    </source>
</evidence>
<keyword evidence="4" id="KW-0597">Phosphoprotein</keyword>
<dbReference type="PRINTS" id="PR00038">
    <property type="entry name" value="HTHLUXR"/>
</dbReference>
<dbReference type="GO" id="GO:0000160">
    <property type="term" value="P:phosphorelay signal transduction system"/>
    <property type="evidence" value="ECO:0007669"/>
    <property type="project" value="InterPro"/>
</dbReference>
<dbReference type="Pfam" id="PF00072">
    <property type="entry name" value="Response_reg"/>
    <property type="match status" value="1"/>
</dbReference>
<dbReference type="EMBL" id="CP025958">
    <property type="protein sequence ID" value="AWM37833.1"/>
    <property type="molecule type" value="Genomic_DNA"/>
</dbReference>
<dbReference type="GO" id="GO:0003677">
    <property type="term" value="F:DNA binding"/>
    <property type="evidence" value="ECO:0007669"/>
    <property type="project" value="UniProtKB-KW"/>
</dbReference>
<evidence type="ECO:0000256" key="1">
    <source>
        <dbReference type="ARBA" id="ARBA00023015"/>
    </source>
</evidence>
<dbReference type="InterPro" id="IPR016032">
    <property type="entry name" value="Sig_transdc_resp-reg_C-effctor"/>
</dbReference>
<dbReference type="Pfam" id="PF00196">
    <property type="entry name" value="GerE"/>
    <property type="match status" value="1"/>
</dbReference>
<dbReference type="OrthoDB" id="271936at2"/>
<dbReference type="GO" id="GO:0006355">
    <property type="term" value="P:regulation of DNA-templated transcription"/>
    <property type="evidence" value="ECO:0007669"/>
    <property type="project" value="InterPro"/>
</dbReference>
<dbReference type="SUPFAM" id="SSF52172">
    <property type="entry name" value="CheY-like"/>
    <property type="match status" value="1"/>
</dbReference>